<keyword evidence="2" id="KW-1185">Reference proteome</keyword>
<name>A0A3D8Y532_9BACT</name>
<proteinExistence type="predicted"/>
<gene>
    <name evidence="1" type="ORF">DSL64_25805</name>
</gene>
<evidence type="ECO:0000313" key="1">
    <source>
        <dbReference type="EMBL" id="REA56780.1"/>
    </source>
</evidence>
<accession>A0A3D8Y532</accession>
<dbReference type="EMBL" id="QNUL01000034">
    <property type="protein sequence ID" value="REA56780.1"/>
    <property type="molecule type" value="Genomic_DNA"/>
</dbReference>
<organism evidence="1 2">
    <name type="scientific">Dyadobacter luteus</name>
    <dbReference type="NCBI Taxonomy" id="2259619"/>
    <lineage>
        <taxon>Bacteria</taxon>
        <taxon>Pseudomonadati</taxon>
        <taxon>Bacteroidota</taxon>
        <taxon>Cytophagia</taxon>
        <taxon>Cytophagales</taxon>
        <taxon>Spirosomataceae</taxon>
        <taxon>Dyadobacter</taxon>
    </lineage>
</organism>
<protein>
    <submittedName>
        <fullName evidence="1">Uncharacterized protein</fullName>
    </submittedName>
</protein>
<dbReference type="Proteomes" id="UP000256373">
    <property type="component" value="Unassembled WGS sequence"/>
</dbReference>
<evidence type="ECO:0000313" key="2">
    <source>
        <dbReference type="Proteomes" id="UP000256373"/>
    </source>
</evidence>
<dbReference type="AlphaFoldDB" id="A0A3D8Y532"/>
<sequence length="62" mass="7084">MSSVYYNSVPNHNRLYIKTLTKNIALKSSAIPHKACEAVERKQKMPDKKPGIKLERKCLLSL</sequence>
<comment type="caution">
    <text evidence="1">The sequence shown here is derived from an EMBL/GenBank/DDBJ whole genome shotgun (WGS) entry which is preliminary data.</text>
</comment>
<reference evidence="1 2" key="1">
    <citation type="submission" date="2018-07" db="EMBL/GenBank/DDBJ databases">
        <title>Dyadobacter roseus sp. nov., isolated from rose rhizosphere soil.</title>
        <authorList>
            <person name="Chen L."/>
        </authorList>
    </citation>
    <scope>NUCLEOTIDE SEQUENCE [LARGE SCALE GENOMIC DNA]</scope>
    <source>
        <strain evidence="1 2">RS19</strain>
    </source>
</reference>